<dbReference type="SUPFAM" id="SSF54928">
    <property type="entry name" value="RNA-binding domain, RBD"/>
    <property type="match status" value="1"/>
</dbReference>
<dbReference type="GO" id="GO:0003723">
    <property type="term" value="F:RNA binding"/>
    <property type="evidence" value="ECO:0007669"/>
    <property type="project" value="UniProtKB-UniRule"/>
</dbReference>
<feature type="domain" description="RRM" evidence="4">
    <location>
        <begin position="13"/>
        <end position="90"/>
    </location>
</feature>
<dbReference type="STRING" id="188477.A0A3S0ZJ81"/>
<evidence type="ECO:0000313" key="6">
    <source>
        <dbReference type="Proteomes" id="UP000271974"/>
    </source>
</evidence>
<evidence type="ECO:0000259" key="4">
    <source>
        <dbReference type="PROSITE" id="PS50102"/>
    </source>
</evidence>
<dbReference type="InterPro" id="IPR035979">
    <property type="entry name" value="RBD_domain_sf"/>
</dbReference>
<dbReference type="SMART" id="SM00360">
    <property type="entry name" value="RRM"/>
    <property type="match status" value="1"/>
</dbReference>
<evidence type="ECO:0000313" key="5">
    <source>
        <dbReference type="EMBL" id="RUS68718.1"/>
    </source>
</evidence>
<accession>A0A3S0ZJ81</accession>
<gene>
    <name evidence="5" type="ORF">EGW08_023521</name>
</gene>
<dbReference type="PROSITE" id="PS50102">
    <property type="entry name" value="RRM"/>
    <property type="match status" value="1"/>
</dbReference>
<dbReference type="InterPro" id="IPR012677">
    <property type="entry name" value="Nucleotide-bd_a/b_plait_sf"/>
</dbReference>
<protein>
    <recommendedName>
        <fullName evidence="4">RRM domain-containing protein</fullName>
    </recommendedName>
</protein>
<evidence type="ECO:0000256" key="2">
    <source>
        <dbReference type="ARBA" id="ARBA00022884"/>
    </source>
</evidence>
<organism evidence="5 6">
    <name type="scientific">Elysia chlorotica</name>
    <name type="common">Eastern emerald elysia</name>
    <name type="synonym">Sea slug</name>
    <dbReference type="NCBI Taxonomy" id="188477"/>
    <lineage>
        <taxon>Eukaryota</taxon>
        <taxon>Metazoa</taxon>
        <taxon>Spiralia</taxon>
        <taxon>Lophotrochozoa</taxon>
        <taxon>Mollusca</taxon>
        <taxon>Gastropoda</taxon>
        <taxon>Heterobranchia</taxon>
        <taxon>Euthyneura</taxon>
        <taxon>Panpulmonata</taxon>
        <taxon>Sacoglossa</taxon>
        <taxon>Placobranchoidea</taxon>
        <taxon>Plakobranchidae</taxon>
        <taxon>Elysia</taxon>
    </lineage>
</organism>
<feature type="non-terminal residue" evidence="5">
    <location>
        <position position="161"/>
    </location>
</feature>
<dbReference type="InterPro" id="IPR000504">
    <property type="entry name" value="RRM_dom"/>
</dbReference>
<dbReference type="Gene3D" id="3.30.70.330">
    <property type="match status" value="1"/>
</dbReference>
<dbReference type="Proteomes" id="UP000271974">
    <property type="component" value="Unassembled WGS sequence"/>
</dbReference>
<reference evidence="5 6" key="1">
    <citation type="submission" date="2019-01" db="EMBL/GenBank/DDBJ databases">
        <title>A draft genome assembly of the solar-powered sea slug Elysia chlorotica.</title>
        <authorList>
            <person name="Cai H."/>
            <person name="Li Q."/>
            <person name="Fang X."/>
            <person name="Li J."/>
            <person name="Curtis N.E."/>
            <person name="Altenburger A."/>
            <person name="Shibata T."/>
            <person name="Feng M."/>
            <person name="Maeda T."/>
            <person name="Schwartz J.A."/>
            <person name="Shigenobu S."/>
            <person name="Lundholm N."/>
            <person name="Nishiyama T."/>
            <person name="Yang H."/>
            <person name="Hasebe M."/>
            <person name="Li S."/>
            <person name="Pierce S.K."/>
            <person name="Wang J."/>
        </authorList>
    </citation>
    <scope>NUCLEOTIDE SEQUENCE [LARGE SCALE GENOMIC DNA]</scope>
    <source>
        <strain evidence="5">EC2010</strain>
        <tissue evidence="5">Whole organism of an adult</tissue>
    </source>
</reference>
<keyword evidence="1" id="KW-0677">Repeat</keyword>
<proteinExistence type="predicted"/>
<sequence length="161" mass="18352">MSGPKRSRREGLFSVYVGNLHPDITEEYISELFCKCGKIKDIIIMEQKESRASKFGFVRYGCQEDAVQAIKELNGWRVKSQKLIVDLARETYVKIKKAEPKQHMSVASLQVPDSLLPVVNHFDSLKNMVRVKEACVRINSEAFSHLGKFYMSKSQKVPEVG</sequence>
<dbReference type="AlphaFoldDB" id="A0A3S0ZJ81"/>
<keyword evidence="6" id="KW-1185">Reference proteome</keyword>
<dbReference type="EMBL" id="RQTK01002069">
    <property type="protein sequence ID" value="RUS68718.1"/>
    <property type="molecule type" value="Genomic_DNA"/>
</dbReference>
<name>A0A3S0ZJ81_ELYCH</name>
<dbReference type="Pfam" id="PF00076">
    <property type="entry name" value="RRM_1"/>
    <property type="match status" value="1"/>
</dbReference>
<comment type="caution">
    <text evidence="5">The sequence shown here is derived from an EMBL/GenBank/DDBJ whole genome shotgun (WGS) entry which is preliminary data.</text>
</comment>
<dbReference type="OrthoDB" id="378874at2759"/>
<dbReference type="CDD" id="cd00590">
    <property type="entry name" value="RRM_SF"/>
    <property type="match status" value="1"/>
</dbReference>
<dbReference type="PANTHER" id="PTHR24012">
    <property type="entry name" value="RNA BINDING PROTEIN"/>
    <property type="match status" value="1"/>
</dbReference>
<evidence type="ECO:0000256" key="3">
    <source>
        <dbReference type="PROSITE-ProRule" id="PRU00176"/>
    </source>
</evidence>
<keyword evidence="2 3" id="KW-0694">RNA-binding</keyword>
<evidence type="ECO:0000256" key="1">
    <source>
        <dbReference type="ARBA" id="ARBA00022737"/>
    </source>
</evidence>